<dbReference type="CDD" id="cd16332">
    <property type="entry name" value="Prp-like"/>
    <property type="match status" value="1"/>
</dbReference>
<dbReference type="Gene3D" id="3.30.70.1490">
    <property type="entry name" value="Cysteine protease Prp"/>
    <property type="match status" value="1"/>
</dbReference>
<keyword evidence="8" id="KW-1185">Reference proteome</keyword>
<dbReference type="GO" id="GO:0006508">
    <property type="term" value="P:proteolysis"/>
    <property type="evidence" value="ECO:0007669"/>
    <property type="project" value="UniProtKB-KW"/>
</dbReference>
<organism evidence="7 8">
    <name type="scientific">Paenibacillus agricola</name>
    <dbReference type="NCBI Taxonomy" id="2716264"/>
    <lineage>
        <taxon>Bacteria</taxon>
        <taxon>Bacillati</taxon>
        <taxon>Bacillota</taxon>
        <taxon>Bacilli</taxon>
        <taxon>Bacillales</taxon>
        <taxon>Paenibacillaceae</taxon>
        <taxon>Paenibacillus</taxon>
    </lineage>
</organism>
<evidence type="ECO:0000256" key="1">
    <source>
        <dbReference type="ARBA" id="ARBA00022517"/>
    </source>
</evidence>
<evidence type="ECO:0000313" key="8">
    <source>
        <dbReference type="Proteomes" id="UP001165962"/>
    </source>
</evidence>
<keyword evidence="1" id="KW-0690">Ribosome biogenesis</keyword>
<keyword evidence="4" id="KW-0788">Thiol protease</keyword>
<comment type="caution">
    <text evidence="7">The sequence shown here is derived from an EMBL/GenBank/DDBJ whole genome shotgun (WGS) entry which is preliminary data.</text>
</comment>
<evidence type="ECO:0000256" key="4">
    <source>
        <dbReference type="ARBA" id="ARBA00022807"/>
    </source>
</evidence>
<dbReference type="PANTHER" id="PTHR39178:SF1">
    <property type="entry name" value="RIBOSOMAL-PROCESSING CYSTEINE PROTEASE PRP"/>
    <property type="match status" value="1"/>
</dbReference>
<protein>
    <recommendedName>
        <fullName evidence="6">Ribosomal processing cysteine protease Prp</fullName>
    </recommendedName>
</protein>
<gene>
    <name evidence="7" type="ORF">G9U52_09595</name>
</gene>
<dbReference type="RefSeq" id="WP_166148770.1">
    <property type="nucleotide sequence ID" value="NZ_JAAOIW010000003.1"/>
</dbReference>
<sequence>MIRVKIRRKPDGRILSFQVKGHAMYDDPGKDIVCAGVSAVTVGTVNAVEVLLGIELKARHKHGFLDVEVADSIDNALNEKVQMLLESMVVMLQTIKQSYSAYIDLQENKK</sequence>
<dbReference type="Proteomes" id="UP001165962">
    <property type="component" value="Unassembled WGS sequence"/>
</dbReference>
<dbReference type="InterPro" id="IPR007422">
    <property type="entry name" value="Peptidase_Prp"/>
</dbReference>
<evidence type="ECO:0000313" key="7">
    <source>
        <dbReference type="EMBL" id="NHN30086.1"/>
    </source>
</evidence>
<evidence type="ECO:0000256" key="6">
    <source>
        <dbReference type="ARBA" id="ARBA00044538"/>
    </source>
</evidence>
<keyword evidence="3" id="KW-0378">Hydrolase</keyword>
<dbReference type="InterPro" id="IPR036764">
    <property type="entry name" value="Peptidase_Prp_sf"/>
</dbReference>
<dbReference type="SUPFAM" id="SSF118010">
    <property type="entry name" value="TM1457-like"/>
    <property type="match status" value="1"/>
</dbReference>
<evidence type="ECO:0000256" key="5">
    <source>
        <dbReference type="ARBA" id="ARBA00044503"/>
    </source>
</evidence>
<accession>A0ABX0J7T6</accession>
<keyword evidence="2 7" id="KW-0645">Protease</keyword>
<dbReference type="GO" id="GO:0008233">
    <property type="term" value="F:peptidase activity"/>
    <property type="evidence" value="ECO:0007669"/>
    <property type="project" value="UniProtKB-KW"/>
</dbReference>
<dbReference type="EMBL" id="JAAOIW010000003">
    <property type="protein sequence ID" value="NHN30086.1"/>
    <property type="molecule type" value="Genomic_DNA"/>
</dbReference>
<comment type="similarity">
    <text evidence="5">Belongs to the Prp family.</text>
</comment>
<reference evidence="7" key="1">
    <citation type="submission" date="2020-03" db="EMBL/GenBank/DDBJ databases">
        <title>Draft sequencing of Paenibacilllus sp. S3N08.</title>
        <authorList>
            <person name="Kim D.-U."/>
        </authorList>
    </citation>
    <scope>NUCLEOTIDE SEQUENCE</scope>
    <source>
        <strain evidence="7">S3N08</strain>
    </source>
</reference>
<evidence type="ECO:0000256" key="3">
    <source>
        <dbReference type="ARBA" id="ARBA00022801"/>
    </source>
</evidence>
<proteinExistence type="inferred from homology"/>
<name>A0ABX0J7T6_9BACL</name>
<evidence type="ECO:0000256" key="2">
    <source>
        <dbReference type="ARBA" id="ARBA00022670"/>
    </source>
</evidence>
<dbReference type="Pfam" id="PF04327">
    <property type="entry name" value="Peptidase_Prp"/>
    <property type="match status" value="1"/>
</dbReference>
<dbReference type="PANTHER" id="PTHR39178">
    <property type="entry name" value="HYPOTHETICAL RIBOSOME-ASSOCIATED PROTEIN"/>
    <property type="match status" value="1"/>
</dbReference>